<feature type="transmembrane region" description="Helical" evidence="10">
    <location>
        <begin position="323"/>
        <end position="342"/>
    </location>
</feature>
<dbReference type="InterPro" id="IPR017452">
    <property type="entry name" value="GPCR_Rhodpsn_7TM"/>
</dbReference>
<dbReference type="SUPFAM" id="SSF81321">
    <property type="entry name" value="Family A G protein-coupled receptor-like"/>
    <property type="match status" value="1"/>
</dbReference>
<dbReference type="PRINTS" id="PR00237">
    <property type="entry name" value="GPCRRHODOPSN"/>
</dbReference>
<evidence type="ECO:0000256" key="2">
    <source>
        <dbReference type="ARBA" id="ARBA00022475"/>
    </source>
</evidence>
<evidence type="ECO:0000256" key="3">
    <source>
        <dbReference type="ARBA" id="ARBA00022692"/>
    </source>
</evidence>
<keyword evidence="3 9" id="KW-0812">Transmembrane</keyword>
<evidence type="ECO:0000256" key="6">
    <source>
        <dbReference type="ARBA" id="ARBA00023136"/>
    </source>
</evidence>
<evidence type="ECO:0000256" key="4">
    <source>
        <dbReference type="ARBA" id="ARBA00022989"/>
    </source>
</evidence>
<accession>A0A914AKT4</accession>
<dbReference type="PROSITE" id="PS00237">
    <property type="entry name" value="G_PROTEIN_RECEP_F1_1"/>
    <property type="match status" value="1"/>
</dbReference>
<feature type="transmembrane region" description="Helical" evidence="10">
    <location>
        <begin position="28"/>
        <end position="53"/>
    </location>
</feature>
<proteinExistence type="inferred from homology"/>
<reference evidence="12" key="1">
    <citation type="submission" date="2022-11" db="UniProtKB">
        <authorList>
            <consortium name="EnsemblMetazoa"/>
        </authorList>
    </citation>
    <scope>IDENTIFICATION</scope>
</reference>
<comment type="subcellular location">
    <subcellularLocation>
        <location evidence="1">Cell membrane</location>
        <topology evidence="1">Multi-pass membrane protein</topology>
    </subcellularLocation>
</comment>
<dbReference type="RefSeq" id="XP_038064039.1">
    <property type="nucleotide sequence ID" value="XM_038208111.1"/>
</dbReference>
<name>A0A914AKT4_PATMI</name>
<dbReference type="GO" id="GO:0005886">
    <property type="term" value="C:plasma membrane"/>
    <property type="evidence" value="ECO:0007669"/>
    <property type="project" value="UniProtKB-SubCell"/>
</dbReference>
<sequence length="365" mass="40591">MWNFSDFENETSQRDDEDLYAVSDGVRIMQATAIAFLGITGAIGNFLVILSIATTPDLRTLHNAFVLNLSVSDFLLSAVTCPLNFASVLLDRWPLGSVACRLCVQISLALMGVSLLTLAAVASNRYFLISKPRTVYERFCGRRKVLANIVFMWLQAVIIGFVVAEFVARVKTDFNPLFGTCALDPFHPSTWVFITVLIVLVIFTSLVVIPLQYFLMFRTIRASKRRVRGVVGSTAVSTAVSSGTNDALASVASQGAVDPDTASVQPSIHKHRPRRNITFSKEEIRLVKMSFFVTLLFVVCWLPQSLTYVLGPTYPVLFRAARFEFSLLLLGPAGNPFIYAWMNTNMRRACLRLIKCQKCRGLALH</sequence>
<evidence type="ECO:0000256" key="7">
    <source>
        <dbReference type="ARBA" id="ARBA00023170"/>
    </source>
</evidence>
<dbReference type="PANTHER" id="PTHR22752:SF14">
    <property type="entry name" value="G-PROTEIN COUPLED RECEPTORS FAMILY 1 PROFILE DOMAIN-CONTAINING PROTEIN"/>
    <property type="match status" value="1"/>
</dbReference>
<feature type="transmembrane region" description="Helical" evidence="10">
    <location>
        <begin position="149"/>
        <end position="170"/>
    </location>
</feature>
<dbReference type="CDD" id="cd00637">
    <property type="entry name" value="7tm_classA_rhodopsin-like"/>
    <property type="match status" value="1"/>
</dbReference>
<keyword evidence="2" id="KW-1003">Cell membrane</keyword>
<evidence type="ECO:0000313" key="12">
    <source>
        <dbReference type="EnsemblMetazoa" id="XP_038064039.1"/>
    </source>
</evidence>
<comment type="similarity">
    <text evidence="9">Belongs to the G-protein coupled receptor 1 family.</text>
</comment>
<keyword evidence="8 9" id="KW-0807">Transducer</keyword>
<dbReference type="PROSITE" id="PS50262">
    <property type="entry name" value="G_PROTEIN_RECEP_F1_2"/>
    <property type="match status" value="1"/>
</dbReference>
<dbReference type="AlphaFoldDB" id="A0A914AKT4"/>
<feature type="transmembrane region" description="Helical" evidence="10">
    <location>
        <begin position="190"/>
        <end position="216"/>
    </location>
</feature>
<dbReference type="InterPro" id="IPR000276">
    <property type="entry name" value="GPCR_Rhodpsn"/>
</dbReference>
<dbReference type="EnsemblMetazoa" id="XM_038208111.1">
    <property type="protein sequence ID" value="XP_038064039.1"/>
    <property type="gene ID" value="LOC119734574"/>
</dbReference>
<dbReference type="OrthoDB" id="9996086at2759"/>
<dbReference type="Gene3D" id="1.20.1070.10">
    <property type="entry name" value="Rhodopsin 7-helix transmembrane proteins"/>
    <property type="match status" value="1"/>
</dbReference>
<keyword evidence="7 9" id="KW-0675">Receptor</keyword>
<keyword evidence="5 9" id="KW-0297">G-protein coupled receptor</keyword>
<evidence type="ECO:0000259" key="11">
    <source>
        <dbReference type="PROSITE" id="PS50262"/>
    </source>
</evidence>
<dbReference type="Pfam" id="PF00001">
    <property type="entry name" value="7tm_1"/>
    <property type="match status" value="1"/>
</dbReference>
<feature type="transmembrane region" description="Helical" evidence="10">
    <location>
        <begin position="65"/>
        <end position="86"/>
    </location>
</feature>
<evidence type="ECO:0000256" key="10">
    <source>
        <dbReference type="SAM" id="Phobius"/>
    </source>
</evidence>
<dbReference type="GeneID" id="119734574"/>
<evidence type="ECO:0000256" key="8">
    <source>
        <dbReference type="ARBA" id="ARBA00023224"/>
    </source>
</evidence>
<keyword evidence="6 10" id="KW-0472">Membrane</keyword>
<dbReference type="Proteomes" id="UP000887568">
    <property type="component" value="Unplaced"/>
</dbReference>
<dbReference type="OMA" id="FLMFRTI"/>
<feature type="transmembrane region" description="Helical" evidence="10">
    <location>
        <begin position="291"/>
        <end position="311"/>
    </location>
</feature>
<evidence type="ECO:0000313" key="13">
    <source>
        <dbReference type="Proteomes" id="UP000887568"/>
    </source>
</evidence>
<dbReference type="GO" id="GO:0004930">
    <property type="term" value="F:G protein-coupled receptor activity"/>
    <property type="evidence" value="ECO:0007669"/>
    <property type="project" value="UniProtKB-KW"/>
</dbReference>
<evidence type="ECO:0000256" key="5">
    <source>
        <dbReference type="ARBA" id="ARBA00023040"/>
    </source>
</evidence>
<organism evidence="12 13">
    <name type="scientific">Patiria miniata</name>
    <name type="common">Bat star</name>
    <name type="synonym">Asterina miniata</name>
    <dbReference type="NCBI Taxonomy" id="46514"/>
    <lineage>
        <taxon>Eukaryota</taxon>
        <taxon>Metazoa</taxon>
        <taxon>Echinodermata</taxon>
        <taxon>Eleutherozoa</taxon>
        <taxon>Asterozoa</taxon>
        <taxon>Asteroidea</taxon>
        <taxon>Valvatacea</taxon>
        <taxon>Valvatida</taxon>
        <taxon>Asterinidae</taxon>
        <taxon>Patiria</taxon>
    </lineage>
</organism>
<feature type="domain" description="G-protein coupled receptors family 1 profile" evidence="11">
    <location>
        <begin position="44"/>
        <end position="339"/>
    </location>
</feature>
<feature type="transmembrane region" description="Helical" evidence="10">
    <location>
        <begin position="106"/>
        <end position="128"/>
    </location>
</feature>
<keyword evidence="13" id="KW-1185">Reference proteome</keyword>
<keyword evidence="4 10" id="KW-1133">Transmembrane helix</keyword>
<protein>
    <recommendedName>
        <fullName evidence="11">G-protein coupled receptors family 1 profile domain-containing protein</fullName>
    </recommendedName>
</protein>
<evidence type="ECO:0000256" key="1">
    <source>
        <dbReference type="ARBA" id="ARBA00004651"/>
    </source>
</evidence>
<dbReference type="PANTHER" id="PTHR22752">
    <property type="entry name" value="G PROTEIN-COUPLED RECEPTOR"/>
    <property type="match status" value="1"/>
</dbReference>
<evidence type="ECO:0000256" key="9">
    <source>
        <dbReference type="RuleBase" id="RU000688"/>
    </source>
</evidence>